<name>A0AAD4TPG0_OVIAM</name>
<dbReference type="InterPro" id="IPR001932">
    <property type="entry name" value="PPM-type_phosphatase-like_dom"/>
</dbReference>
<dbReference type="InterPro" id="IPR012911">
    <property type="entry name" value="PP2C_C"/>
</dbReference>
<dbReference type="InterPro" id="IPR015655">
    <property type="entry name" value="PP2C"/>
</dbReference>
<dbReference type="GO" id="GO:0004722">
    <property type="term" value="F:protein serine/threonine phosphatase activity"/>
    <property type="evidence" value="ECO:0007669"/>
    <property type="project" value="UniProtKB-EC"/>
</dbReference>
<dbReference type="AlphaFoldDB" id="A0AAD4TPG0"/>
<proteinExistence type="inferred from homology"/>
<organism evidence="12 13">
    <name type="scientific">Ovis ammon polii</name>
    <dbReference type="NCBI Taxonomy" id="230172"/>
    <lineage>
        <taxon>Eukaryota</taxon>
        <taxon>Metazoa</taxon>
        <taxon>Chordata</taxon>
        <taxon>Craniata</taxon>
        <taxon>Vertebrata</taxon>
        <taxon>Euteleostomi</taxon>
        <taxon>Mammalia</taxon>
        <taxon>Eutheria</taxon>
        <taxon>Laurasiatheria</taxon>
        <taxon>Artiodactyla</taxon>
        <taxon>Ruminantia</taxon>
        <taxon>Pecora</taxon>
        <taxon>Bovidae</taxon>
        <taxon>Caprinae</taxon>
        <taxon>Ovis</taxon>
    </lineage>
</organism>
<keyword evidence="6" id="KW-0378">Hydrolase</keyword>
<dbReference type="Gene3D" id="1.10.10.430">
    <property type="entry name" value="Phosphatase 2C, C-terminal domain suprefamily"/>
    <property type="match status" value="1"/>
</dbReference>
<dbReference type="InterPro" id="IPR036457">
    <property type="entry name" value="PPM-type-like_dom_sf"/>
</dbReference>
<dbReference type="Pfam" id="PF00481">
    <property type="entry name" value="PP2C"/>
    <property type="match status" value="1"/>
</dbReference>
<dbReference type="FunFam" id="3.60.40.10:FF:000077">
    <property type="entry name" value="Protein phosphatase 1A"/>
    <property type="match status" value="1"/>
</dbReference>
<evidence type="ECO:0000256" key="6">
    <source>
        <dbReference type="ARBA" id="ARBA00022801"/>
    </source>
</evidence>
<dbReference type="GO" id="GO:0030145">
    <property type="term" value="F:manganese ion binding"/>
    <property type="evidence" value="ECO:0007669"/>
    <property type="project" value="InterPro"/>
</dbReference>
<feature type="domain" description="PPM-type phosphatase" evidence="11">
    <location>
        <begin position="5"/>
        <end position="236"/>
    </location>
</feature>
<comment type="caution">
    <text evidence="12">The sequence shown here is derived from an EMBL/GenBank/DDBJ whole genome shotgun (WGS) entry which is preliminary data.</text>
</comment>
<evidence type="ECO:0000256" key="10">
    <source>
        <dbReference type="ARBA" id="ARBA00048336"/>
    </source>
</evidence>
<comment type="cofactor">
    <cofactor evidence="1">
        <name>Mn(2+)</name>
        <dbReference type="ChEBI" id="CHEBI:29035"/>
    </cofactor>
</comment>
<protein>
    <recommendedName>
        <fullName evidence="4">protein-serine/threonine phosphatase</fullName>
        <ecNumber evidence="4">3.1.3.16</ecNumber>
    </recommendedName>
</protein>
<evidence type="ECO:0000256" key="9">
    <source>
        <dbReference type="ARBA" id="ARBA00023211"/>
    </source>
</evidence>
<evidence type="ECO:0000256" key="3">
    <source>
        <dbReference type="ARBA" id="ARBA00006702"/>
    </source>
</evidence>
<evidence type="ECO:0000256" key="8">
    <source>
        <dbReference type="ARBA" id="ARBA00022912"/>
    </source>
</evidence>
<dbReference type="EC" id="3.1.3.16" evidence="4"/>
<evidence type="ECO:0000256" key="5">
    <source>
        <dbReference type="ARBA" id="ARBA00022723"/>
    </source>
</evidence>
<dbReference type="GO" id="GO:0000287">
    <property type="term" value="F:magnesium ion binding"/>
    <property type="evidence" value="ECO:0007669"/>
    <property type="project" value="InterPro"/>
</dbReference>
<dbReference type="Proteomes" id="UP001214576">
    <property type="component" value="Unassembled WGS sequence"/>
</dbReference>
<keyword evidence="7" id="KW-0460">Magnesium</keyword>
<dbReference type="Pfam" id="PF07830">
    <property type="entry name" value="PP2C_C"/>
    <property type="match status" value="1"/>
</dbReference>
<evidence type="ECO:0000256" key="1">
    <source>
        <dbReference type="ARBA" id="ARBA00001936"/>
    </source>
</evidence>
<gene>
    <name evidence="12" type="ORF">MG293_019836</name>
</gene>
<dbReference type="SMART" id="SM00332">
    <property type="entry name" value="PP2Cc"/>
    <property type="match status" value="1"/>
</dbReference>
<dbReference type="Gene3D" id="3.60.40.10">
    <property type="entry name" value="PPM-type phosphatase domain"/>
    <property type="match status" value="1"/>
</dbReference>
<dbReference type="InterPro" id="IPR036580">
    <property type="entry name" value="PP2C_C_sf"/>
</dbReference>
<dbReference type="EMBL" id="JAKZEL010000026">
    <property type="protein sequence ID" value="KAI4529980.1"/>
    <property type="molecule type" value="Genomic_DNA"/>
</dbReference>
<comment type="cofactor">
    <cofactor evidence="2">
        <name>Mg(2+)</name>
        <dbReference type="ChEBI" id="CHEBI:18420"/>
    </cofactor>
</comment>
<evidence type="ECO:0000259" key="11">
    <source>
        <dbReference type="PROSITE" id="PS51746"/>
    </source>
</evidence>
<comment type="similarity">
    <text evidence="3">Belongs to the PP2C family.</text>
</comment>
<evidence type="ECO:0000313" key="12">
    <source>
        <dbReference type="EMBL" id="KAI4529980.1"/>
    </source>
</evidence>
<dbReference type="CDD" id="cd00143">
    <property type="entry name" value="PP2Cc"/>
    <property type="match status" value="1"/>
</dbReference>
<accession>A0AAD4TPG0</accession>
<dbReference type="SUPFAM" id="SSF50630">
    <property type="entry name" value="Acid proteases"/>
    <property type="match status" value="1"/>
</dbReference>
<evidence type="ECO:0000256" key="7">
    <source>
        <dbReference type="ARBA" id="ARBA00022842"/>
    </source>
</evidence>
<keyword evidence="13" id="KW-1185">Reference proteome</keyword>
<evidence type="ECO:0000256" key="4">
    <source>
        <dbReference type="ARBA" id="ARBA00013081"/>
    </source>
</evidence>
<dbReference type="InterPro" id="IPR021109">
    <property type="entry name" value="Peptidase_aspartic_dom_sf"/>
</dbReference>
<dbReference type="SUPFAM" id="SSF81606">
    <property type="entry name" value="PP2C-like"/>
    <property type="match status" value="1"/>
</dbReference>
<evidence type="ECO:0000313" key="13">
    <source>
        <dbReference type="Proteomes" id="UP001214576"/>
    </source>
</evidence>
<sequence>MQKSRLGAIEIQSEICYCLMSGTEEVVNDGDGSSRGYVWVIQAQDAIKSMYQSHNSLCGQVTSCTSAFLDVRSTAVGVLISPQHTYFNCGDSRGLLSRNRKVYFFTQDHKPSNPLEKERIQNAGDSVMIQRVNGSLAVSRALGDFDYKCVHGKGPTEQLVSPEPEVHDIERSEEDDQFIILACDGIWDVMGNEELCDFVRSRLEVTDDLEKVCNEIVDTCLYKGSRDNMSVILICFPNSPKVSPEAVKKEEELDKYLESRVEASIFASMQRKGSVVMFGGVDKAYYQGALNWVPLIQVGELRVHMDR</sequence>
<keyword evidence="5" id="KW-0479">Metal-binding</keyword>
<keyword evidence="8" id="KW-0904">Protein phosphatase</keyword>
<dbReference type="PANTHER" id="PTHR47992">
    <property type="entry name" value="PROTEIN PHOSPHATASE"/>
    <property type="match status" value="1"/>
</dbReference>
<dbReference type="PROSITE" id="PS51746">
    <property type="entry name" value="PPM_2"/>
    <property type="match status" value="1"/>
</dbReference>
<comment type="catalytic activity">
    <reaction evidence="10">
        <text>O-phospho-L-threonyl-[protein] + H2O = L-threonyl-[protein] + phosphate</text>
        <dbReference type="Rhea" id="RHEA:47004"/>
        <dbReference type="Rhea" id="RHEA-COMP:11060"/>
        <dbReference type="Rhea" id="RHEA-COMP:11605"/>
        <dbReference type="ChEBI" id="CHEBI:15377"/>
        <dbReference type="ChEBI" id="CHEBI:30013"/>
        <dbReference type="ChEBI" id="CHEBI:43474"/>
        <dbReference type="ChEBI" id="CHEBI:61977"/>
        <dbReference type="EC" id="3.1.3.16"/>
    </reaction>
</comment>
<evidence type="ECO:0000256" key="2">
    <source>
        <dbReference type="ARBA" id="ARBA00001946"/>
    </source>
</evidence>
<keyword evidence="9" id="KW-0464">Manganese</keyword>
<reference evidence="12" key="1">
    <citation type="submission" date="2022-03" db="EMBL/GenBank/DDBJ databases">
        <title>Genomic analyses of argali, domestic sheep and their hybrids provide insights into chromosomal evolution, heterosis and genetic basis of agronomic traits.</title>
        <authorList>
            <person name="Li M."/>
        </authorList>
    </citation>
    <scope>NUCLEOTIDE SEQUENCE</scope>
    <source>
        <strain evidence="12">CAU-MHL-2022a</strain>
        <tissue evidence="12">Skin</tissue>
    </source>
</reference>